<dbReference type="InterPro" id="IPR024633">
    <property type="entry name" value="DnaA_N_dom"/>
</dbReference>
<keyword evidence="3" id="KW-1185">Reference proteome</keyword>
<dbReference type="RefSeq" id="WP_119015877.1">
    <property type="nucleotide sequence ID" value="NZ_QXEV01000005.1"/>
</dbReference>
<evidence type="ECO:0000259" key="1">
    <source>
        <dbReference type="Pfam" id="PF11638"/>
    </source>
</evidence>
<evidence type="ECO:0000313" key="2">
    <source>
        <dbReference type="EMBL" id="RIA77928.1"/>
    </source>
</evidence>
<dbReference type="Pfam" id="PF11638">
    <property type="entry name" value="DnaA_N"/>
    <property type="match status" value="1"/>
</dbReference>
<dbReference type="InParanoid" id="A0A397RW23"/>
<gene>
    <name evidence="2" type="ORF">EI71_00711</name>
</gene>
<dbReference type="Gene3D" id="6.10.140.1510">
    <property type="match status" value="1"/>
</dbReference>
<feature type="domain" description="DnaA N-terminal" evidence="1">
    <location>
        <begin position="369"/>
        <end position="429"/>
    </location>
</feature>
<dbReference type="AlphaFoldDB" id="A0A397RW23"/>
<sequence>MNNIFDARQYVLNELGDKVNDPRVREELSLMTDKNFMEVYYSKKISDFLKSNNEYYIVRGFYGNLYINFFLDITDSIEPYDLPYEFVFDKKEQSFIYDFNVSTSFESKLIDYLNEISNGVMVRTTTSCLIPYTNQTISLDDYENRNHEKLIEIGIMGMEGLSILNKNIKKYGLPNYDITQNNEISYEIFNKRNIEGITGINTNMLSRLLERCDESTKSFDTYVYLTAGMHGTNVISQIYNSPITEDTIKKYPTTREGLYALLIESKIDKQTALQICEYTRKGRKYRANNKAKWEELTSNITVSLRRYLDNIDGLFPLAHCISFAKLNYLEIFYKLMNEPSNESKTVNDYFKEELGHNIKKRDEYLTEYQEIWDNVRKLIKKEINRYAYDECFEDTAVIAYENGIVSVKVPNTIVKFKLNQCYYKLIKQSQKEVTGKPIMFKFV</sequence>
<reference evidence="2 3" key="1">
    <citation type="submission" date="2018-08" db="EMBL/GenBank/DDBJ databases">
        <title>Genomic Encyclopedia of Archaeal and Bacterial Type Strains, Phase II (KMG-II): from individual species to whole genera.</title>
        <authorList>
            <person name="Goeker M."/>
        </authorList>
    </citation>
    <scope>NUCLEOTIDE SEQUENCE [LARGE SCALE GENOMIC DNA]</scope>
    <source>
        <strain evidence="2 3">ATCC 27112</strain>
    </source>
</reference>
<protein>
    <submittedName>
        <fullName evidence="2">DnaA-like protein</fullName>
    </submittedName>
</protein>
<proteinExistence type="predicted"/>
<name>A0A397RW23_9MOLU</name>
<comment type="caution">
    <text evidence="2">The sequence shown here is derived from an EMBL/GenBank/DDBJ whole genome shotgun (WGS) entry which is preliminary data.</text>
</comment>
<evidence type="ECO:0000313" key="3">
    <source>
        <dbReference type="Proteomes" id="UP000266506"/>
    </source>
</evidence>
<dbReference type="Proteomes" id="UP000266506">
    <property type="component" value="Unassembled WGS sequence"/>
</dbReference>
<dbReference type="EMBL" id="QXEV01000005">
    <property type="protein sequence ID" value="RIA77928.1"/>
    <property type="molecule type" value="Genomic_DNA"/>
</dbReference>
<dbReference type="InterPro" id="IPR038454">
    <property type="entry name" value="DnaA_N_sf"/>
</dbReference>
<organism evidence="2 3">
    <name type="scientific">Anaeroplasma bactoclasticum</name>
    <dbReference type="NCBI Taxonomy" id="2088"/>
    <lineage>
        <taxon>Bacteria</taxon>
        <taxon>Bacillati</taxon>
        <taxon>Mycoplasmatota</taxon>
        <taxon>Mollicutes</taxon>
        <taxon>Anaeroplasmatales</taxon>
        <taxon>Anaeroplasmataceae</taxon>
        <taxon>Anaeroplasma</taxon>
    </lineage>
</organism>
<dbReference type="Gene3D" id="3.30.300.180">
    <property type="match status" value="1"/>
</dbReference>
<accession>A0A397RW23</accession>